<comment type="caution">
    <text evidence="2">The sequence shown here is derived from an EMBL/GenBank/DDBJ whole genome shotgun (WGS) entry which is preliminary data.</text>
</comment>
<name>A0A402DMC9_9CELL</name>
<dbReference type="Proteomes" id="UP000289954">
    <property type="component" value="Unassembled WGS sequence"/>
</dbReference>
<feature type="region of interest" description="Disordered" evidence="1">
    <location>
        <begin position="183"/>
        <end position="202"/>
    </location>
</feature>
<dbReference type="AlphaFoldDB" id="A0A402DMC9"/>
<accession>A0A402DMC9</accession>
<gene>
    <name evidence="2" type="ORF">CBZ_03450</name>
</gene>
<sequence length="341" mass="37488">MAGPLVSDGARLTLADARRSPCLSCSTSPCCTHLPVHSFRMTTLADLDHALYLLNFDAIRLGLAASGEWSVYYARPCRHLDPRDATCTVHGTDRQPNICVTYNPYQCWYRRVFDAPVEDFVWFDRARLERLAAEVTFDDLRTIVEVPSWEQLVAEAAPPPPDPRTAPAPTAVAATAVTTAVPLTLGPTRRRDDPAPAPAAARPDDVRTFDALRAPCEGCDAYCCTTLVFPKPVPTTNVHLDHWRFTLGFPGVQVGIGDDGWSLVLETTCRHLGADHRCGVFGLPERPLRCSYYDAWTCGYTSRFGPDPRPDFHRLGLAEFDTWLGGVGFDATGTVTSLPPL</sequence>
<evidence type="ECO:0000256" key="1">
    <source>
        <dbReference type="SAM" id="MobiDB-lite"/>
    </source>
</evidence>
<keyword evidence="3" id="KW-1185">Reference proteome</keyword>
<evidence type="ECO:0000313" key="2">
    <source>
        <dbReference type="EMBL" id="GCE75289.1"/>
    </source>
</evidence>
<reference evidence="2 3" key="1">
    <citation type="submission" date="2019-01" db="EMBL/GenBank/DDBJ databases">
        <title>Draft genome sequence of Cellulomonas takizawaensis strain TKZ-21.</title>
        <authorList>
            <person name="Yamamura H."/>
            <person name="Hayashi T."/>
            <person name="Hamada M."/>
            <person name="Serisawa Y."/>
            <person name="Matsuyama K."/>
            <person name="Nakagawa Y."/>
            <person name="Otoguro M."/>
            <person name="Yanagida F."/>
            <person name="Hayakawa M."/>
        </authorList>
    </citation>
    <scope>NUCLEOTIDE SEQUENCE [LARGE SCALE GENOMIC DNA]</scope>
    <source>
        <strain evidence="2 3">NBRC12680</strain>
    </source>
</reference>
<protein>
    <recommendedName>
        <fullName evidence="4">YkgJ family cysteine cluster protein</fullName>
    </recommendedName>
</protein>
<organism evidence="2 3">
    <name type="scientific">Cellulomonas biazotea</name>
    <dbReference type="NCBI Taxonomy" id="1709"/>
    <lineage>
        <taxon>Bacteria</taxon>
        <taxon>Bacillati</taxon>
        <taxon>Actinomycetota</taxon>
        <taxon>Actinomycetes</taxon>
        <taxon>Micrococcales</taxon>
        <taxon>Cellulomonadaceae</taxon>
        <taxon>Cellulomonas</taxon>
    </lineage>
</organism>
<dbReference type="RefSeq" id="WP_130779915.1">
    <property type="nucleotide sequence ID" value="NZ_BIMR01000018.1"/>
</dbReference>
<dbReference type="EMBL" id="BIMR01000018">
    <property type="protein sequence ID" value="GCE75289.1"/>
    <property type="molecule type" value="Genomic_DNA"/>
</dbReference>
<evidence type="ECO:0008006" key="4">
    <source>
        <dbReference type="Google" id="ProtNLM"/>
    </source>
</evidence>
<proteinExistence type="predicted"/>
<dbReference type="OrthoDB" id="371223at2"/>
<evidence type="ECO:0000313" key="3">
    <source>
        <dbReference type="Proteomes" id="UP000289954"/>
    </source>
</evidence>